<dbReference type="EMBL" id="MCBS01024151">
    <property type="protein sequence ID" value="RKF74054.1"/>
    <property type="molecule type" value="Genomic_DNA"/>
</dbReference>
<sequence>TSANAAVTATKTHTFSLRGALQNSSSTATTGVDEDQSIYGQIFEILDFFNSNPKSEELTSHIWNALEAFKEDISTVIKQHLKSYIRGLTQSPRSYIVG</sequence>
<accession>A0A420IHM5</accession>
<evidence type="ECO:0000313" key="2">
    <source>
        <dbReference type="Proteomes" id="UP000285326"/>
    </source>
</evidence>
<evidence type="ECO:0000313" key="1">
    <source>
        <dbReference type="EMBL" id="RKF74054.1"/>
    </source>
</evidence>
<organism evidence="1 2">
    <name type="scientific">Golovinomyces cichoracearum</name>
    <dbReference type="NCBI Taxonomy" id="62708"/>
    <lineage>
        <taxon>Eukaryota</taxon>
        <taxon>Fungi</taxon>
        <taxon>Dikarya</taxon>
        <taxon>Ascomycota</taxon>
        <taxon>Pezizomycotina</taxon>
        <taxon>Leotiomycetes</taxon>
        <taxon>Erysiphales</taxon>
        <taxon>Erysiphaceae</taxon>
        <taxon>Golovinomyces</taxon>
    </lineage>
</organism>
<feature type="non-terminal residue" evidence="1">
    <location>
        <position position="1"/>
    </location>
</feature>
<dbReference type="AlphaFoldDB" id="A0A420IHM5"/>
<reference evidence="1 2" key="1">
    <citation type="journal article" date="2018" name="BMC Genomics">
        <title>Comparative genome analyses reveal sequence features reflecting distinct modes of host-adaptation between dicot and monocot powdery mildew.</title>
        <authorList>
            <person name="Wu Y."/>
            <person name="Ma X."/>
            <person name="Pan Z."/>
            <person name="Kale S.D."/>
            <person name="Song Y."/>
            <person name="King H."/>
            <person name="Zhang Q."/>
            <person name="Presley C."/>
            <person name="Deng X."/>
            <person name="Wei C.I."/>
            <person name="Xiao S."/>
        </authorList>
    </citation>
    <scope>NUCLEOTIDE SEQUENCE [LARGE SCALE GENOMIC DNA]</scope>
    <source>
        <strain evidence="1">UMSG1</strain>
    </source>
</reference>
<gene>
    <name evidence="1" type="ORF">GcM1_241075</name>
</gene>
<dbReference type="Proteomes" id="UP000285326">
    <property type="component" value="Unassembled WGS sequence"/>
</dbReference>
<comment type="caution">
    <text evidence="1">The sequence shown here is derived from an EMBL/GenBank/DDBJ whole genome shotgun (WGS) entry which is preliminary data.</text>
</comment>
<proteinExistence type="predicted"/>
<protein>
    <submittedName>
        <fullName evidence="1">Uncharacterized protein</fullName>
    </submittedName>
</protein>
<name>A0A420IHM5_9PEZI</name>